<dbReference type="SUPFAM" id="SSF64484">
    <property type="entry name" value="beta and beta-prime subunits of DNA dependent RNA-polymerase"/>
    <property type="match status" value="2"/>
</dbReference>
<dbReference type="InterPro" id="IPR027434">
    <property type="entry name" value="Homing_endonucl"/>
</dbReference>
<comment type="catalytic activity">
    <reaction evidence="12 13">
        <text>RNA(n) + a ribonucleoside 5'-triphosphate = RNA(n+1) + diphosphate</text>
        <dbReference type="Rhea" id="RHEA:21248"/>
        <dbReference type="Rhea" id="RHEA-COMP:14527"/>
        <dbReference type="Rhea" id="RHEA-COMP:17342"/>
        <dbReference type="ChEBI" id="CHEBI:33019"/>
        <dbReference type="ChEBI" id="CHEBI:61557"/>
        <dbReference type="ChEBI" id="CHEBI:140395"/>
        <dbReference type="EC" id="2.7.7.6"/>
    </reaction>
</comment>
<dbReference type="Gene3D" id="1.10.274.100">
    <property type="entry name" value="RNA polymerase Rpb1, domain 3"/>
    <property type="match status" value="1"/>
</dbReference>
<dbReference type="Pfam" id="PF14890">
    <property type="entry name" value="Intein_splicing"/>
    <property type="match status" value="1"/>
</dbReference>
<dbReference type="InterPro" id="IPR006592">
    <property type="entry name" value="RNA_pol_N"/>
</dbReference>
<dbReference type="Pfam" id="PF04983">
    <property type="entry name" value="RNA_pol_Rpb1_3"/>
    <property type="match status" value="1"/>
</dbReference>
<dbReference type="InterPro" id="IPR035698">
    <property type="entry name" value="RNAP_III_Rpc1_C"/>
</dbReference>
<dbReference type="InterPro" id="IPR007080">
    <property type="entry name" value="RNA_pol_Rpb1_1"/>
</dbReference>
<evidence type="ECO:0000313" key="15">
    <source>
        <dbReference type="EMBL" id="CAE0364903.1"/>
    </source>
</evidence>
<evidence type="ECO:0000256" key="13">
    <source>
        <dbReference type="RuleBase" id="RU004279"/>
    </source>
</evidence>
<comment type="subcellular location">
    <subcellularLocation>
        <location evidence="1">Nucleus</location>
    </subcellularLocation>
</comment>
<keyword evidence="5 13" id="KW-0808">Transferase</keyword>
<dbReference type="PROSITE" id="PS50819">
    <property type="entry name" value="INTEIN_ENDONUCLEASE"/>
    <property type="match status" value="1"/>
</dbReference>
<comment type="function">
    <text evidence="13">DNA-dependent RNA polymerase catalyzes the transcription of DNA into RNA using the four ribonucleoside triphosphates as substrates.</text>
</comment>
<dbReference type="PANTHER" id="PTHR48446">
    <property type="entry name" value="DNA-DIRECTED RNA POLYMERASE SUBUNIT BETA' N-TERMINAL SECTION"/>
    <property type="match status" value="1"/>
</dbReference>
<dbReference type="GO" id="GO:0003899">
    <property type="term" value="F:DNA-directed RNA polymerase activity"/>
    <property type="evidence" value="ECO:0007669"/>
    <property type="project" value="UniProtKB-EC"/>
</dbReference>
<dbReference type="FunFam" id="1.10.150.390:FF:000004">
    <property type="entry name" value="DNA-directed RNA polymerase subunit"/>
    <property type="match status" value="1"/>
</dbReference>
<dbReference type="Gene3D" id="3.30.1490.180">
    <property type="entry name" value="RNA polymerase ii"/>
    <property type="match status" value="1"/>
</dbReference>
<dbReference type="GO" id="GO:0000428">
    <property type="term" value="C:DNA-directed RNA polymerase complex"/>
    <property type="evidence" value="ECO:0007669"/>
    <property type="project" value="UniProtKB-KW"/>
</dbReference>
<comment type="subunit">
    <text evidence="3">Component of the RNA polymerase III (Pol III) complex consisting of 17 subunits.</text>
</comment>
<dbReference type="GO" id="GO:0004519">
    <property type="term" value="F:endonuclease activity"/>
    <property type="evidence" value="ECO:0007669"/>
    <property type="project" value="InterPro"/>
</dbReference>
<dbReference type="FunFam" id="2.40.40.20:FF:000019">
    <property type="entry name" value="DNA-directed RNA polymerase II subunit RPB1"/>
    <property type="match status" value="1"/>
</dbReference>
<dbReference type="InterPro" id="IPR036844">
    <property type="entry name" value="Hint_dom_sf"/>
</dbReference>
<evidence type="ECO:0000256" key="3">
    <source>
        <dbReference type="ARBA" id="ARBA00011206"/>
    </source>
</evidence>
<dbReference type="SUPFAM" id="SSF51294">
    <property type="entry name" value="Hedgehog/intein (Hint) domain"/>
    <property type="match status" value="1"/>
</dbReference>
<dbReference type="Gene3D" id="2.170.16.10">
    <property type="entry name" value="Hedgehog/Intein (Hint) domain"/>
    <property type="match status" value="2"/>
</dbReference>
<dbReference type="InterPro" id="IPR003587">
    <property type="entry name" value="Hint_dom_N"/>
</dbReference>
<dbReference type="Pfam" id="PF00623">
    <property type="entry name" value="RNA_pol_Rpb1_2"/>
    <property type="match status" value="1"/>
</dbReference>
<evidence type="ECO:0000256" key="11">
    <source>
        <dbReference type="ARBA" id="ARBA00023242"/>
    </source>
</evidence>
<dbReference type="Pfam" id="PF04998">
    <property type="entry name" value="RNA_pol_Rpb1_5"/>
    <property type="match status" value="2"/>
</dbReference>
<dbReference type="Pfam" id="PF04997">
    <property type="entry name" value="RNA_pol_Rpb1_1"/>
    <property type="match status" value="1"/>
</dbReference>
<dbReference type="GO" id="GO:0046872">
    <property type="term" value="F:metal ion binding"/>
    <property type="evidence" value="ECO:0007669"/>
    <property type="project" value="UniProtKB-KW"/>
</dbReference>
<dbReference type="InterPro" id="IPR007083">
    <property type="entry name" value="RNA_pol_Rpb1_4"/>
</dbReference>
<evidence type="ECO:0000256" key="1">
    <source>
        <dbReference type="ARBA" id="ARBA00004123"/>
    </source>
</evidence>
<organism evidence="15">
    <name type="scientific">Aureoumbra lagunensis</name>
    <dbReference type="NCBI Taxonomy" id="44058"/>
    <lineage>
        <taxon>Eukaryota</taxon>
        <taxon>Sar</taxon>
        <taxon>Stramenopiles</taxon>
        <taxon>Ochrophyta</taxon>
        <taxon>Pelagophyceae</taxon>
        <taxon>Pelagomonadales</taxon>
        <taxon>Aureoumbra</taxon>
    </lineage>
</organism>
<dbReference type="SMART" id="SM00306">
    <property type="entry name" value="HintN"/>
    <property type="match status" value="1"/>
</dbReference>
<evidence type="ECO:0000256" key="2">
    <source>
        <dbReference type="ARBA" id="ARBA00006460"/>
    </source>
</evidence>
<dbReference type="GO" id="GO:0003677">
    <property type="term" value="F:DNA binding"/>
    <property type="evidence" value="ECO:0007669"/>
    <property type="project" value="InterPro"/>
</dbReference>
<name>A0A7S3JTW6_9STRA</name>
<dbReference type="CDD" id="cd02736">
    <property type="entry name" value="RNAP_III_Rpc1_C"/>
    <property type="match status" value="1"/>
</dbReference>
<dbReference type="InterPro" id="IPR038120">
    <property type="entry name" value="Rpb1_funnel_sf"/>
</dbReference>
<protein>
    <recommendedName>
        <fullName evidence="13">DNA-directed RNA polymerase subunit</fullName>
        <ecNumber evidence="13">2.7.7.6</ecNumber>
    </recommendedName>
</protein>
<dbReference type="InterPro" id="IPR004042">
    <property type="entry name" value="Intein_endonuc_central"/>
</dbReference>
<evidence type="ECO:0000256" key="6">
    <source>
        <dbReference type="ARBA" id="ARBA00022695"/>
    </source>
</evidence>
<accession>A0A7S3JTW6</accession>
<dbReference type="InterPro" id="IPR007066">
    <property type="entry name" value="RNA_pol_Rpb1_3"/>
</dbReference>
<dbReference type="GO" id="GO:0006351">
    <property type="term" value="P:DNA-templated transcription"/>
    <property type="evidence" value="ECO:0007669"/>
    <property type="project" value="InterPro"/>
</dbReference>
<dbReference type="Gene3D" id="1.10.150.390">
    <property type="match status" value="1"/>
</dbReference>
<evidence type="ECO:0000256" key="7">
    <source>
        <dbReference type="ARBA" id="ARBA00022723"/>
    </source>
</evidence>
<keyword evidence="10 13" id="KW-0804">Transcription</keyword>
<reference evidence="15" key="1">
    <citation type="submission" date="2021-01" db="EMBL/GenBank/DDBJ databases">
        <authorList>
            <person name="Corre E."/>
            <person name="Pelletier E."/>
            <person name="Niang G."/>
            <person name="Scheremetjew M."/>
            <person name="Finn R."/>
            <person name="Kale V."/>
            <person name="Holt S."/>
            <person name="Cochrane G."/>
            <person name="Meng A."/>
            <person name="Brown T."/>
            <person name="Cohen L."/>
        </authorList>
    </citation>
    <scope>NUCLEOTIDE SEQUENCE</scope>
    <source>
        <strain evidence="15">CCMP1510</strain>
    </source>
</reference>
<keyword evidence="8" id="KW-0862">Zinc</keyword>
<proteinExistence type="inferred from homology"/>
<dbReference type="Pfam" id="PF05000">
    <property type="entry name" value="RNA_pol_Rpb1_4"/>
    <property type="match status" value="1"/>
</dbReference>
<gene>
    <name evidence="15" type="ORF">ALAG00032_LOCUS5645</name>
</gene>
<evidence type="ECO:0000256" key="4">
    <source>
        <dbReference type="ARBA" id="ARBA00022478"/>
    </source>
</evidence>
<dbReference type="Gene3D" id="6.20.50.80">
    <property type="match status" value="1"/>
</dbReference>
<feature type="domain" description="DOD-type homing endonuclease" evidence="14">
    <location>
        <begin position="832"/>
        <end position="957"/>
    </location>
</feature>
<keyword evidence="9" id="KW-0460">Magnesium</keyword>
<evidence type="ECO:0000256" key="5">
    <source>
        <dbReference type="ARBA" id="ARBA00022679"/>
    </source>
</evidence>
<dbReference type="CDD" id="cd00081">
    <property type="entry name" value="Hint"/>
    <property type="match status" value="1"/>
</dbReference>
<dbReference type="InterPro" id="IPR000722">
    <property type="entry name" value="RNA_pol_asu"/>
</dbReference>
<evidence type="ECO:0000256" key="12">
    <source>
        <dbReference type="ARBA" id="ARBA00048552"/>
    </source>
</evidence>
<dbReference type="SMART" id="SM00663">
    <property type="entry name" value="RPOLA_N"/>
    <property type="match status" value="1"/>
</dbReference>
<dbReference type="SUPFAM" id="SSF55608">
    <property type="entry name" value="Homing endonucleases"/>
    <property type="match status" value="1"/>
</dbReference>
<dbReference type="Gene3D" id="1.10.132.30">
    <property type="match status" value="1"/>
</dbReference>
<evidence type="ECO:0000256" key="10">
    <source>
        <dbReference type="ARBA" id="ARBA00023163"/>
    </source>
</evidence>
<dbReference type="Gene3D" id="3.10.28.10">
    <property type="entry name" value="Homing endonucleases"/>
    <property type="match status" value="1"/>
</dbReference>
<dbReference type="PANTHER" id="PTHR48446:SF1">
    <property type="entry name" value="DNA-DIRECTED RNA POLYMERASE SUBUNIT BETA' N-TERMINAL SECTION"/>
    <property type="match status" value="1"/>
</dbReference>
<dbReference type="InterPro" id="IPR007081">
    <property type="entry name" value="RNA_pol_Rpb1_5"/>
</dbReference>
<keyword evidence="11" id="KW-0539">Nucleus</keyword>
<evidence type="ECO:0000256" key="8">
    <source>
        <dbReference type="ARBA" id="ARBA00022833"/>
    </source>
</evidence>
<sequence>MIVETWNFLQVQVALYFNGELGPSLLGRALPSERAKPIRGLCQRLKGKSGRFRGNLSGKRVDFSGRTVISPDPNLRIDQVGVPLQVAKILTYPERVTNFNLEQMKILIKNGPHVHPGANYVEFSAENEKTPFIKKSLQYGDRKKIAARLRVGDIVERHICDDDIVLFNRQPSLHKLSIMAHRVKVMPWRTFRFNECVCAPYNADFDGDEMNLHLPQTEEAKAEAAVLMPSQLNISTPRNGEPLIAATQDFLTAVFLLTQRDIFFNKESFCALAVYAGDAMERIDIPKPAILRPQNLWTGKQLFSLLVKPNNDDLTIDYDQSLNSAIFQGDRLGHLKIKKPKKWPDISFQLAERNYSGSFELCPNDGYVHMRRSMLISGNVAKNTIGQGSKNGLVYTLYKDHGATAAATCMNRIAKLAARYLGYHCGFSIGIGDVTPSNELNQLKQREIFQGNADAAEQIKLFKNGQLPLKPGCDAGQSLEVELSGLLGKVREKCGKLAMKTLPRANAPRLMAESGAKGSALNVSQMTACLGQQAVDGKRVADGFYRRTLPHFPFDALEPAAKGFVQNSFFSGLSATEFFFHTMGGREGLVDTAVKSISWDTRIIVVDQGVCKHIEIGRWIDQRLASHKTKVKFYPNDHNLEVLNVSNVWISTTDMEGNISWGSVTALTRHDPGDVLYKIKTQSGREVTVTASKSLLVWDPKRRCLQEKEPAHVNTGDFVPVTEFLPTPRNYTTTIDLDSIFSKTEYIHGTQFHIALSLMKSAKHSHEKNARGWWKSNLGTKFSLPFSTMAQLQQFINKSECIKSGYIYQCATYGIDACIADKFELSYENGQFIGLFLAQGYAKETNVKITTIEDSVITFLRSWFTRWNINFVQEVSGSTILGYSTLLARLLHQFCGGASKNKFVPKEAFLASKEFVCGILSGFISGSGSIDEGGISASSASEILIEGISSLCTRLSIFCQTFVDSNDNYCITINTLWIDRFRQMVKLVHVPKQQKLMKLSTLTKIHMTKINDIVLDTIVSIDQVSPTLYPKMYDLTVPSTLNFGLANGLQVRDTAQTGYMARRLMKALEDLSVQYDGTVRNSESNIVQLVFGDDGLDPGKMEANDGPVDFDRLLFRLLSGDASPTEEDTNELTIDGFLPPQNTLAIKNSYDLDDTPAVRFQQEVKHFFEKKNIDPQTAATFKKLASWKYMRTLVEAGEAVGAVGAQCISEPGTQMTLKTFHFAGVASMNVTLGVPRLTEIINASKSISTPIITAALDNAYDAGVARVVKARLEKTTLGEVCKEMKQVFDLKNGACLEVVLDLHLINDLDLNVNLASARSAVINAKTQAKCPPILRVLNAEHLQIRGGAGNLDTFRVMLPSCDSIKSTTTNAWKPGNYYSTAHSSKIKLDHGDDPTIFALHALKQALPNVVVTGIPSVNRVVINSDEKETNKYHLLVEGYGLEQVMGTEGVDGRNTTTNHVNELESVLGIEAARATISSEISYIMRAYGISIDRRHLALLSDVMTFKGLVLGITRFGVSKMRESVLMLASFERTTDHLFDAAVHGRNDKIVGVSECIIMGIPIPLGTGSFKLLQDNHASGTAPLPPESINKKKILSPFHKKRSLIMNHYR</sequence>
<keyword evidence="6 13" id="KW-0548">Nucleotidyltransferase</keyword>
<evidence type="ECO:0000259" key="14">
    <source>
        <dbReference type="PROSITE" id="PS50819"/>
    </source>
</evidence>
<comment type="similarity">
    <text evidence="2 13">Belongs to the RNA polymerase beta' chain family.</text>
</comment>
<dbReference type="InterPro" id="IPR042102">
    <property type="entry name" value="RNA_pol_Rpb1_3_sf"/>
</dbReference>
<dbReference type="EMBL" id="HBIJ01008025">
    <property type="protein sequence ID" value="CAE0364903.1"/>
    <property type="molecule type" value="Transcribed_RNA"/>
</dbReference>
<dbReference type="GO" id="GO:0005634">
    <property type="term" value="C:nucleus"/>
    <property type="evidence" value="ECO:0007669"/>
    <property type="project" value="UniProtKB-SubCell"/>
</dbReference>
<keyword evidence="7" id="KW-0479">Metal-binding</keyword>
<dbReference type="EC" id="2.7.7.6" evidence="13"/>
<dbReference type="InterPro" id="IPR015700">
    <property type="entry name" value="RPC1"/>
</dbReference>
<keyword evidence="4 13" id="KW-0240">DNA-directed RNA polymerase</keyword>
<evidence type="ECO:0000256" key="9">
    <source>
        <dbReference type="ARBA" id="ARBA00022842"/>
    </source>
</evidence>
<dbReference type="Gene3D" id="6.10.250.2940">
    <property type="match status" value="1"/>
</dbReference>
<dbReference type="Gene3D" id="2.40.40.20">
    <property type="match status" value="1"/>
</dbReference>